<protein>
    <submittedName>
        <fullName evidence="2">Oxidoreductase</fullName>
    </submittedName>
</protein>
<accession>A3U5P4</accession>
<evidence type="ECO:0000259" key="1">
    <source>
        <dbReference type="Pfam" id="PF01266"/>
    </source>
</evidence>
<dbReference type="eggNOG" id="COG0665">
    <property type="taxonomic scope" value="Bacteria"/>
</dbReference>
<feature type="domain" description="FAD dependent oxidoreductase" evidence="1">
    <location>
        <begin position="20"/>
        <end position="373"/>
    </location>
</feature>
<organism evidence="2 3">
    <name type="scientific">Croceibacter atlanticus (strain ATCC BAA-628 / JCM 21780 / CIP 108009 / IAM 15332 / KCTC 12090 / HTCC2559)</name>
    <dbReference type="NCBI Taxonomy" id="216432"/>
    <lineage>
        <taxon>Bacteria</taxon>
        <taxon>Pseudomonadati</taxon>
        <taxon>Bacteroidota</taxon>
        <taxon>Flavobacteriia</taxon>
        <taxon>Flavobacteriales</taxon>
        <taxon>Flavobacteriaceae</taxon>
        <taxon>Croceibacter</taxon>
    </lineage>
</organism>
<gene>
    <name evidence="2" type="ordered locus">CA2559_02360</name>
</gene>
<dbReference type="Gene3D" id="3.30.9.10">
    <property type="entry name" value="D-Amino Acid Oxidase, subunit A, domain 2"/>
    <property type="match status" value="1"/>
</dbReference>
<dbReference type="Proteomes" id="UP000002297">
    <property type="component" value="Chromosome"/>
</dbReference>
<dbReference type="InterPro" id="IPR006076">
    <property type="entry name" value="FAD-dep_OxRdtase"/>
</dbReference>
<evidence type="ECO:0000313" key="2">
    <source>
        <dbReference type="EMBL" id="EAP87561.1"/>
    </source>
</evidence>
<dbReference type="RefSeq" id="WP_013186239.1">
    <property type="nucleotide sequence ID" value="NC_014230.1"/>
</dbReference>
<sequence>MEILNSKSYWDRQTWFTTNDFIIIGSGIVGINTALTLREKFPKATITILERGPWPQGASTKNAGFACLGSISELLKDFKTHSSEDIFKLVEKRVLGLERLRNIVGDDHLEYKQLGGYEVFLRKHKALLEKSLDHLNEINDLLYSLYKAPLFSVTENTFGFSGINSKLIVNAFEGQLNTGKMMQALINKTQDANITILNNCNVNEYVEQHTNVLLQTNLGDFKTKTLLIATNGFSEQLKISNVKPGRAQVIITKPIKNLNIKGTFHIDEGYFYFRNVGNRLLFGGGRNLALKEEETTNFGETELIQSTLDTYLKSHILPKTPYEIDMRWSGILGVGNQKKPILKKVSKNVYCGVRLGGMGVAIGSLVGKDLANLATE</sequence>
<dbReference type="GeneID" id="89452266"/>
<name>A3U5P4_CROAH</name>
<dbReference type="KEGG" id="cat:CA2559_02360"/>
<dbReference type="SUPFAM" id="SSF51905">
    <property type="entry name" value="FAD/NAD(P)-binding domain"/>
    <property type="match status" value="1"/>
</dbReference>
<dbReference type="PANTHER" id="PTHR13847">
    <property type="entry name" value="SARCOSINE DEHYDROGENASE-RELATED"/>
    <property type="match status" value="1"/>
</dbReference>
<evidence type="ECO:0000313" key="3">
    <source>
        <dbReference type="Proteomes" id="UP000002297"/>
    </source>
</evidence>
<dbReference type="InterPro" id="IPR036188">
    <property type="entry name" value="FAD/NAD-bd_sf"/>
</dbReference>
<dbReference type="Pfam" id="PF01266">
    <property type="entry name" value="DAO"/>
    <property type="match status" value="1"/>
</dbReference>
<dbReference type="PANTHER" id="PTHR13847:SF281">
    <property type="entry name" value="FAD DEPENDENT OXIDOREDUCTASE DOMAIN-CONTAINING PROTEIN"/>
    <property type="match status" value="1"/>
</dbReference>
<dbReference type="HOGENOM" id="CLU_727194_0_0_10"/>
<dbReference type="OrthoDB" id="1491488at2"/>
<dbReference type="GO" id="GO:0005737">
    <property type="term" value="C:cytoplasm"/>
    <property type="evidence" value="ECO:0007669"/>
    <property type="project" value="TreeGrafter"/>
</dbReference>
<dbReference type="STRING" id="216432.CA2559_02360"/>
<reference evidence="2 3" key="1">
    <citation type="journal article" date="2010" name="J. Bacteriol.">
        <title>The complete genome sequence of Croceibacter atlanticus HTCC2559T.</title>
        <authorList>
            <person name="Oh H.M."/>
            <person name="Kang I."/>
            <person name="Ferriera S."/>
            <person name="Giovannoni S.J."/>
            <person name="Cho J.C."/>
        </authorList>
    </citation>
    <scope>NUCLEOTIDE SEQUENCE [LARGE SCALE GENOMIC DNA]</scope>
    <source>
        <strain evidence="3">ATCC BAA-628 / HTCC2559 / KCTC 12090</strain>
    </source>
</reference>
<keyword evidence="3" id="KW-1185">Reference proteome</keyword>
<dbReference type="AlphaFoldDB" id="A3U5P4"/>
<proteinExistence type="predicted"/>
<dbReference type="Gene3D" id="3.50.50.60">
    <property type="entry name" value="FAD/NAD(P)-binding domain"/>
    <property type="match status" value="1"/>
</dbReference>
<dbReference type="EMBL" id="CP002046">
    <property type="protein sequence ID" value="EAP87561.1"/>
    <property type="molecule type" value="Genomic_DNA"/>
</dbReference>